<accession>A0A0C2VVL2</accession>
<dbReference type="Proteomes" id="UP000031938">
    <property type="component" value="Unassembled WGS sequence"/>
</dbReference>
<comment type="caution">
    <text evidence="1">The sequence shown here is derived from an EMBL/GenBank/DDBJ whole genome shotgun (WGS) entry which is preliminary data.</text>
</comment>
<dbReference type="STRING" id="889306.KP78_15440"/>
<sequence>MNKMIVIGSDYDSKIQMANTLLHNAAIHIRSSICALAHSYDQRA</sequence>
<evidence type="ECO:0000313" key="1">
    <source>
        <dbReference type="EMBL" id="KIL48461.1"/>
    </source>
</evidence>
<dbReference type="AlphaFoldDB" id="A0A0C2VVL2"/>
<protein>
    <submittedName>
        <fullName evidence="1">Uncharacterized protein</fullName>
    </submittedName>
</protein>
<organism evidence="1 2">
    <name type="scientific">Jeotgalibacillus soli</name>
    <dbReference type="NCBI Taxonomy" id="889306"/>
    <lineage>
        <taxon>Bacteria</taxon>
        <taxon>Bacillati</taxon>
        <taxon>Bacillota</taxon>
        <taxon>Bacilli</taxon>
        <taxon>Bacillales</taxon>
        <taxon>Caryophanaceae</taxon>
        <taxon>Jeotgalibacillus</taxon>
    </lineage>
</organism>
<evidence type="ECO:0000313" key="2">
    <source>
        <dbReference type="Proteomes" id="UP000031938"/>
    </source>
</evidence>
<reference evidence="1 2" key="1">
    <citation type="submission" date="2015-01" db="EMBL/GenBank/DDBJ databases">
        <title>Genome sequencing of Jeotgalibacillus soli.</title>
        <authorList>
            <person name="Goh K.M."/>
            <person name="Chan K.-G."/>
            <person name="Yaakop A.S."/>
            <person name="Ee R."/>
            <person name="Gan H.M."/>
            <person name="Chan C.S."/>
        </authorList>
    </citation>
    <scope>NUCLEOTIDE SEQUENCE [LARGE SCALE GENOMIC DNA]</scope>
    <source>
        <strain evidence="1 2">P9</strain>
    </source>
</reference>
<gene>
    <name evidence="1" type="ORF">KP78_15440</name>
</gene>
<proteinExistence type="predicted"/>
<name>A0A0C2VVL2_9BACL</name>
<dbReference type="EMBL" id="JXRP01000012">
    <property type="protein sequence ID" value="KIL48461.1"/>
    <property type="molecule type" value="Genomic_DNA"/>
</dbReference>
<keyword evidence="2" id="KW-1185">Reference proteome</keyword>